<reference evidence="1 2" key="1">
    <citation type="journal article" date="2012" name="J. Bacteriol.">
        <title>Draft Genome Sequence of the Soil Bacterium Burkholderia terrae Strain BS001, Which Interacts with Fungal Surface Structures.</title>
        <authorList>
            <person name="Nazir R."/>
            <person name="Hansen M.A."/>
            <person name="Sorensen S."/>
            <person name="van Elsas J.D."/>
        </authorList>
    </citation>
    <scope>NUCLEOTIDE SEQUENCE [LARGE SCALE GENOMIC DNA]</scope>
    <source>
        <strain evidence="1 2">BS001</strain>
    </source>
</reference>
<keyword evidence="2" id="KW-1185">Reference proteome</keyword>
<protein>
    <submittedName>
        <fullName evidence="1">Uncharacterized protein</fullName>
    </submittedName>
</protein>
<organism evidence="1 2">
    <name type="scientific">Paraburkholderia hospita</name>
    <dbReference type="NCBI Taxonomy" id="169430"/>
    <lineage>
        <taxon>Bacteria</taxon>
        <taxon>Pseudomonadati</taxon>
        <taxon>Pseudomonadota</taxon>
        <taxon>Betaproteobacteria</taxon>
        <taxon>Burkholderiales</taxon>
        <taxon>Burkholderiaceae</taxon>
        <taxon>Paraburkholderia</taxon>
    </lineage>
</organism>
<comment type="caution">
    <text evidence="1">The sequence shown here is derived from an EMBL/GenBank/DDBJ whole genome shotgun (WGS) entry which is preliminary data.</text>
</comment>
<dbReference type="RefSeq" id="WP_007582260.1">
    <property type="nucleotide sequence ID" value="NZ_AKAU01000079.1"/>
</dbReference>
<dbReference type="EMBL" id="AKAU01000079">
    <property type="protein sequence ID" value="EIN00428.1"/>
    <property type="molecule type" value="Genomic_DNA"/>
</dbReference>
<name>A0ABP2PRK6_9BURK</name>
<proteinExistence type="predicted"/>
<accession>A0ABP2PRK6</accession>
<sequence length="266" mass="31184">MNTPPLPDSDEFRQQLLGFNKKVLRLENSRFFSGPAVTFSLNRQPAKIPSAKELLDEDGKLVWKLEMQMSVRDVDLHHYDRDNVEAFILTYRMLTQNNDRYSIARLAENYQFAHWLFRDGFERIRERNSSFLATESSFQPQGVPVSYREILDTIIYGELAHSNKRKAAMFDRWTQWPAHEKLLWFVFDHALRCSMEILRHLRDINAATLMLHFGVPVREESVMRRLQEKGILRKDLTWSERCSDDAMELTTAVARCLSTPIGTGER</sequence>
<evidence type="ECO:0000313" key="2">
    <source>
        <dbReference type="Proteomes" id="UP000004980"/>
    </source>
</evidence>
<dbReference type="Proteomes" id="UP000004980">
    <property type="component" value="Unassembled WGS sequence"/>
</dbReference>
<evidence type="ECO:0000313" key="1">
    <source>
        <dbReference type="EMBL" id="EIN00428.1"/>
    </source>
</evidence>
<gene>
    <name evidence="1" type="ORF">WQE_15396</name>
</gene>